<dbReference type="AlphaFoldDB" id="J9UH42"/>
<dbReference type="EMBL" id="CP003490">
    <property type="protein sequence ID" value="AFR70906.1"/>
    <property type="molecule type" value="Genomic_DNA"/>
</dbReference>
<evidence type="ECO:0000313" key="1">
    <source>
        <dbReference type="EMBL" id="AFR70906.1"/>
    </source>
</evidence>
<dbReference type="RefSeq" id="WP_014936149.1">
    <property type="nucleotide sequence ID" value="NC_018607.1"/>
</dbReference>
<protein>
    <submittedName>
        <fullName evidence="1">Uncharacterized protein</fullName>
    </submittedName>
</protein>
<proteinExistence type="predicted"/>
<dbReference type="HOGENOM" id="CLU_1369905_0_0_12"/>
<gene>
    <name evidence="1" type="ORF">B2904_orf1571</name>
</gene>
<sequence>MLFDDEEINRYIINYLRKIYYQDEYTYIDKGKFLKCLLDSDYYNINNFYKKYEFNIQKAYRDIENNIIDPNDEFINNIMKYDCELEITSVYVHNKLNIKNEELTINKDNVKNSSFLYSLFKSTNNMETYKYLINNYDYIVSDVSFSKQKENEINKLFEDTISKIFNKLYKSNNDYVFKIILETNCIRVYFETKNGLTNL</sequence>
<accession>J9UH42</accession>
<name>J9UH42_BRAPL</name>
<organism evidence="1 2">
    <name type="scientific">Brachyspira pilosicoli B2904</name>
    <dbReference type="NCBI Taxonomy" id="1133568"/>
    <lineage>
        <taxon>Bacteria</taxon>
        <taxon>Pseudomonadati</taxon>
        <taxon>Spirochaetota</taxon>
        <taxon>Spirochaetia</taxon>
        <taxon>Brachyspirales</taxon>
        <taxon>Brachyspiraceae</taxon>
        <taxon>Brachyspira</taxon>
    </lineage>
</organism>
<evidence type="ECO:0000313" key="2">
    <source>
        <dbReference type="Proteomes" id="UP000007346"/>
    </source>
</evidence>
<reference evidence="1 2" key="1">
    <citation type="journal article" date="2012" name="BMC Genomics">
        <title>Comparative genomics of Brachyspira pilosicoli strains: genome rearrangements, reductions and correlation of genetic compliment with phenotypic diversity.</title>
        <authorList>
            <person name="Mappley L.J."/>
            <person name="Black M.L."/>
            <person name="Abuoun M."/>
            <person name="Darby A.C."/>
            <person name="Woodward M.J."/>
            <person name="Parkhill J."/>
            <person name="Turner A.K."/>
            <person name="Bellgard M.I."/>
            <person name="La T."/>
            <person name="Phillips N.D."/>
            <person name="La Ragione R.M."/>
            <person name="Hampson D.J."/>
        </authorList>
    </citation>
    <scope>NUCLEOTIDE SEQUENCE [LARGE SCALE GENOMIC DNA]</scope>
    <source>
        <strain evidence="1">B2904</strain>
    </source>
</reference>
<dbReference type="Proteomes" id="UP000007346">
    <property type="component" value="Chromosome"/>
</dbReference>
<dbReference type="KEGG" id="bpj:B2904_orf1571"/>
<dbReference type="PATRIC" id="fig|1133568.3.peg.1571"/>